<gene>
    <name evidence="2" type="ORF">BP5553_06635</name>
</gene>
<evidence type="ECO:0000313" key="2">
    <source>
        <dbReference type="EMBL" id="RDL36023.1"/>
    </source>
</evidence>
<proteinExistence type="predicted"/>
<evidence type="ECO:0000313" key="3">
    <source>
        <dbReference type="Proteomes" id="UP000254866"/>
    </source>
</evidence>
<dbReference type="Proteomes" id="UP000254866">
    <property type="component" value="Unassembled WGS sequence"/>
</dbReference>
<feature type="signal peptide" evidence="1">
    <location>
        <begin position="1"/>
        <end position="20"/>
    </location>
</feature>
<comment type="caution">
    <text evidence="2">The sequence shown here is derived from an EMBL/GenBank/DDBJ whole genome shotgun (WGS) entry which is preliminary data.</text>
</comment>
<dbReference type="AlphaFoldDB" id="A0A370TKH5"/>
<keyword evidence="3" id="KW-1185">Reference proteome</keyword>
<dbReference type="EMBL" id="NPIC01000005">
    <property type="protein sequence ID" value="RDL36023.1"/>
    <property type="molecule type" value="Genomic_DNA"/>
</dbReference>
<keyword evidence="1" id="KW-0732">Signal</keyword>
<name>A0A370TKH5_9HELO</name>
<accession>A0A370TKH5</accession>
<reference evidence="2 3" key="1">
    <citation type="journal article" date="2018" name="IMA Fungus">
        <title>IMA Genome-F 9: Draft genome sequence of Annulohypoxylon stygium, Aspergillus mulundensis, Berkeleyomyces basicola (syn. Thielaviopsis basicola), Ceratocystis smalleyi, two Cercospora beticola strains, Coleophoma cylindrospora, Fusarium fracticaudum, Phialophora cf. hyalina, and Morchella septimelata.</title>
        <authorList>
            <person name="Wingfield B.D."/>
            <person name="Bills G.F."/>
            <person name="Dong Y."/>
            <person name="Huang W."/>
            <person name="Nel W.J."/>
            <person name="Swalarsk-Parry B.S."/>
            <person name="Vaghefi N."/>
            <person name="Wilken P.M."/>
            <person name="An Z."/>
            <person name="de Beer Z.W."/>
            <person name="De Vos L."/>
            <person name="Chen L."/>
            <person name="Duong T.A."/>
            <person name="Gao Y."/>
            <person name="Hammerbacher A."/>
            <person name="Kikkert J.R."/>
            <person name="Li Y."/>
            <person name="Li H."/>
            <person name="Li K."/>
            <person name="Li Q."/>
            <person name="Liu X."/>
            <person name="Ma X."/>
            <person name="Naidoo K."/>
            <person name="Pethybridge S.J."/>
            <person name="Sun J."/>
            <person name="Steenkamp E.T."/>
            <person name="van der Nest M.A."/>
            <person name="van Wyk S."/>
            <person name="Wingfield M.J."/>
            <person name="Xiong C."/>
            <person name="Yue Q."/>
            <person name="Zhang X."/>
        </authorList>
    </citation>
    <scope>NUCLEOTIDE SEQUENCE [LARGE SCALE GENOMIC DNA]</scope>
    <source>
        <strain evidence="2 3">BP 5553</strain>
    </source>
</reference>
<protein>
    <submittedName>
        <fullName evidence="2">Uncharacterized protein</fullName>
    </submittedName>
</protein>
<dbReference type="GeneID" id="43599484"/>
<sequence length="120" mass="12484">MKVSFSAIFAAALFSSLSSAAPTKNAAPTVRVQLNGISGEDAIQREVPADNSPFSLGAARDFFSAQIVDAEGLRQPACQVFSDLKGLVPASEISVTTTETELLLGSRGSVQVGSLRCSHL</sequence>
<dbReference type="OrthoDB" id="3548745at2759"/>
<feature type="chain" id="PRO_5016664058" evidence="1">
    <location>
        <begin position="21"/>
        <end position="120"/>
    </location>
</feature>
<organism evidence="2 3">
    <name type="scientific">Venustampulla echinocandica</name>
    <dbReference type="NCBI Taxonomy" id="2656787"/>
    <lineage>
        <taxon>Eukaryota</taxon>
        <taxon>Fungi</taxon>
        <taxon>Dikarya</taxon>
        <taxon>Ascomycota</taxon>
        <taxon>Pezizomycotina</taxon>
        <taxon>Leotiomycetes</taxon>
        <taxon>Helotiales</taxon>
        <taxon>Pleuroascaceae</taxon>
        <taxon>Venustampulla</taxon>
    </lineage>
</organism>
<evidence type="ECO:0000256" key="1">
    <source>
        <dbReference type="SAM" id="SignalP"/>
    </source>
</evidence>
<dbReference type="RefSeq" id="XP_031868679.1">
    <property type="nucleotide sequence ID" value="XM_032015258.1"/>
</dbReference>